<name>A0AAV3UDQ8_9EURY</name>
<dbReference type="Proteomes" id="UP001501729">
    <property type="component" value="Unassembled WGS sequence"/>
</dbReference>
<protein>
    <submittedName>
        <fullName evidence="1">Uncharacterized protein</fullName>
    </submittedName>
</protein>
<comment type="caution">
    <text evidence="1">The sequence shown here is derived from an EMBL/GenBank/DDBJ whole genome shotgun (WGS) entry which is preliminary data.</text>
</comment>
<sequence length="90" mass="9568">MTFSARVMQTKTARNVILLPDNRAVQAFAIAALFAATMPFADAVASGTLSRLGFTVADTGSHQALSLLFVVGTSANVAFCRSDCWRVVRS</sequence>
<gene>
    <name evidence="1" type="ORF">GCM10025751_12220</name>
</gene>
<dbReference type="AlphaFoldDB" id="A0AAV3UDQ8"/>
<proteinExistence type="predicted"/>
<evidence type="ECO:0000313" key="1">
    <source>
        <dbReference type="EMBL" id="GAA5044980.1"/>
    </source>
</evidence>
<dbReference type="EMBL" id="BAABKX010000001">
    <property type="protein sequence ID" value="GAA5044980.1"/>
    <property type="molecule type" value="Genomic_DNA"/>
</dbReference>
<evidence type="ECO:0000313" key="2">
    <source>
        <dbReference type="Proteomes" id="UP001501729"/>
    </source>
</evidence>
<accession>A0AAV3UDQ8</accession>
<reference evidence="1 2" key="1">
    <citation type="journal article" date="2019" name="Int. J. Syst. Evol. Microbiol.">
        <title>The Global Catalogue of Microorganisms (GCM) 10K type strain sequencing project: providing services to taxonomists for standard genome sequencing and annotation.</title>
        <authorList>
            <consortium name="The Broad Institute Genomics Platform"/>
            <consortium name="The Broad Institute Genome Sequencing Center for Infectious Disease"/>
            <person name="Wu L."/>
            <person name="Ma J."/>
        </authorList>
    </citation>
    <scope>NUCLEOTIDE SEQUENCE [LARGE SCALE GENOMIC DNA]</scope>
    <source>
        <strain evidence="1 2">JCM 17504</strain>
    </source>
</reference>
<organism evidence="1 2">
    <name type="scientific">Haladaptatus pallidirubidus</name>
    <dbReference type="NCBI Taxonomy" id="1008152"/>
    <lineage>
        <taxon>Archaea</taxon>
        <taxon>Methanobacteriati</taxon>
        <taxon>Methanobacteriota</taxon>
        <taxon>Stenosarchaea group</taxon>
        <taxon>Halobacteria</taxon>
        <taxon>Halobacteriales</taxon>
        <taxon>Haladaptataceae</taxon>
        <taxon>Haladaptatus</taxon>
    </lineage>
</organism>
<keyword evidence="2" id="KW-1185">Reference proteome</keyword>